<feature type="domain" description="CusB-like beta-barrel" evidence="6">
    <location>
        <begin position="255"/>
        <end position="326"/>
    </location>
</feature>
<gene>
    <name evidence="7" type="ORF">LF65_02525</name>
</gene>
<dbReference type="InterPro" id="IPR058792">
    <property type="entry name" value="Beta-barrel_RND_2"/>
</dbReference>
<dbReference type="InterPro" id="IPR059052">
    <property type="entry name" value="HH_YbhG-like"/>
</dbReference>
<evidence type="ECO:0000256" key="3">
    <source>
        <dbReference type="SAM" id="Coils"/>
    </source>
</evidence>
<evidence type="ECO:0000256" key="2">
    <source>
        <dbReference type="ARBA" id="ARBA00023054"/>
    </source>
</evidence>
<evidence type="ECO:0000313" key="7">
    <source>
        <dbReference type="EMBL" id="AJG99107.1"/>
    </source>
</evidence>
<dbReference type="InterPro" id="IPR050465">
    <property type="entry name" value="UPF0194_transport"/>
</dbReference>
<dbReference type="PANTHER" id="PTHR32347">
    <property type="entry name" value="EFFLUX SYSTEM COMPONENT YKNX-RELATED"/>
    <property type="match status" value="1"/>
</dbReference>
<feature type="coiled-coil region" evidence="3">
    <location>
        <begin position="89"/>
        <end position="213"/>
    </location>
</feature>
<evidence type="ECO:0000313" key="8">
    <source>
        <dbReference type="Proteomes" id="UP000031866"/>
    </source>
</evidence>
<evidence type="ECO:0000259" key="6">
    <source>
        <dbReference type="Pfam" id="PF25954"/>
    </source>
</evidence>
<keyword evidence="2 3" id="KW-0175">Coiled coil</keyword>
<dbReference type="Gene3D" id="2.40.30.170">
    <property type="match status" value="1"/>
</dbReference>
<comment type="subcellular location">
    <subcellularLocation>
        <location evidence="1">Cell envelope</location>
    </subcellularLocation>
</comment>
<dbReference type="RefSeq" id="WP_041896390.1">
    <property type="nucleotide sequence ID" value="NZ_CP010086.2"/>
</dbReference>
<protein>
    <submittedName>
        <fullName evidence="7">Efflux transporter periplasmic adaptor subunit</fullName>
    </submittedName>
</protein>
<dbReference type="Gene3D" id="1.10.287.470">
    <property type="entry name" value="Helix hairpin bin"/>
    <property type="match status" value="2"/>
</dbReference>
<feature type="domain" description="YbhG-like alpha-helical hairpin" evidence="5">
    <location>
        <begin position="87"/>
        <end position="215"/>
    </location>
</feature>
<dbReference type="EMBL" id="CP010086">
    <property type="protein sequence ID" value="AJG99107.1"/>
    <property type="molecule type" value="Genomic_DNA"/>
</dbReference>
<evidence type="ECO:0000259" key="5">
    <source>
        <dbReference type="Pfam" id="PF25881"/>
    </source>
</evidence>
<accession>A0A0B5QM60</accession>
<sequence>MKKYVLLIILPTLIGTSLFTGCAAKNNKNENAVQVEEVNKQNSIYLMAGKIETDNQVNVSSKISARVSDVLVNVGSSVNQGDAVIKLDTQDLQAQVDQAQASVNTANANLNNAMNSTRPEQISQAQAALDSAKATYDVAKKNYDRTKALVDASAATEVQLETAQQQLTSAESGQKSAEEQLEMLKNGATETSIDVYKAQVHQAEEAVKTAQVALNNGTITAPISGKVTIKNINKGEMAAPGSTLISISNPDALCVNAYAPLRIVKDLKEGQAVAVKVSETEDSEFEGTISVINSTLNSQNSNVLVKIVLTDSKGQLKPGMFAEVGIKG</sequence>
<evidence type="ECO:0000256" key="1">
    <source>
        <dbReference type="ARBA" id="ARBA00004196"/>
    </source>
</evidence>
<dbReference type="GO" id="GO:0030313">
    <property type="term" value="C:cell envelope"/>
    <property type="evidence" value="ECO:0007669"/>
    <property type="project" value="UniProtKB-SubCell"/>
</dbReference>
<keyword evidence="4" id="KW-0732">Signal</keyword>
<feature type="signal peptide" evidence="4">
    <location>
        <begin position="1"/>
        <end position="22"/>
    </location>
</feature>
<dbReference type="PROSITE" id="PS51257">
    <property type="entry name" value="PROKAR_LIPOPROTEIN"/>
    <property type="match status" value="1"/>
</dbReference>
<dbReference type="AlphaFoldDB" id="A0A0B5QM60"/>
<dbReference type="OrthoDB" id="9810430at2"/>
<name>A0A0B5QM60_CLOBE</name>
<dbReference type="KEGG" id="cbei:LF65_02525"/>
<dbReference type="Proteomes" id="UP000031866">
    <property type="component" value="Chromosome"/>
</dbReference>
<feature type="chain" id="PRO_5039361185" evidence="4">
    <location>
        <begin position="23"/>
        <end position="328"/>
    </location>
</feature>
<dbReference type="Pfam" id="PF25881">
    <property type="entry name" value="HH_YBHG"/>
    <property type="match status" value="1"/>
</dbReference>
<dbReference type="Gene3D" id="2.40.50.100">
    <property type="match status" value="1"/>
</dbReference>
<evidence type="ECO:0000256" key="4">
    <source>
        <dbReference type="SAM" id="SignalP"/>
    </source>
</evidence>
<dbReference type="Pfam" id="PF25954">
    <property type="entry name" value="Beta-barrel_RND_2"/>
    <property type="match status" value="1"/>
</dbReference>
<dbReference type="PANTHER" id="PTHR32347:SF23">
    <property type="entry name" value="BLL5650 PROTEIN"/>
    <property type="match status" value="1"/>
</dbReference>
<organism evidence="7 8">
    <name type="scientific">Clostridium beijerinckii</name>
    <name type="common">Clostridium MP</name>
    <dbReference type="NCBI Taxonomy" id="1520"/>
    <lineage>
        <taxon>Bacteria</taxon>
        <taxon>Bacillati</taxon>
        <taxon>Bacillota</taxon>
        <taxon>Clostridia</taxon>
        <taxon>Eubacteriales</taxon>
        <taxon>Clostridiaceae</taxon>
        <taxon>Clostridium</taxon>
    </lineage>
</organism>
<dbReference type="STRING" id="1520.LF65_02525"/>
<dbReference type="SUPFAM" id="SSF111369">
    <property type="entry name" value="HlyD-like secretion proteins"/>
    <property type="match status" value="2"/>
</dbReference>
<proteinExistence type="predicted"/>
<reference evidence="8" key="1">
    <citation type="submission" date="2014-12" db="EMBL/GenBank/DDBJ databases">
        <title>Genome sequence of Clostridium beijerinckii strain 59B.</title>
        <authorList>
            <person name="Little G.T."/>
            <person name="Minton N.P."/>
        </authorList>
    </citation>
    <scope>NUCLEOTIDE SEQUENCE [LARGE SCALE GENOMIC DNA]</scope>
    <source>
        <strain evidence="8">59B</strain>
    </source>
</reference>